<organism evidence="2 3">
    <name type="scientific">Tothia fuscella</name>
    <dbReference type="NCBI Taxonomy" id="1048955"/>
    <lineage>
        <taxon>Eukaryota</taxon>
        <taxon>Fungi</taxon>
        <taxon>Dikarya</taxon>
        <taxon>Ascomycota</taxon>
        <taxon>Pezizomycotina</taxon>
        <taxon>Dothideomycetes</taxon>
        <taxon>Pleosporomycetidae</taxon>
        <taxon>Venturiales</taxon>
        <taxon>Cylindrosympodiaceae</taxon>
        <taxon>Tothia</taxon>
    </lineage>
</organism>
<comment type="caution">
    <text evidence="2">The sequence shown here is derived from an EMBL/GenBank/DDBJ whole genome shotgun (WGS) entry which is preliminary data.</text>
</comment>
<dbReference type="OrthoDB" id="5382272at2759"/>
<dbReference type="AlphaFoldDB" id="A0A9P4NQU6"/>
<proteinExistence type="predicted"/>
<gene>
    <name evidence="2" type="ORF">EJ08DRAFT_734484</name>
</gene>
<evidence type="ECO:0008006" key="4">
    <source>
        <dbReference type="Google" id="ProtNLM"/>
    </source>
</evidence>
<evidence type="ECO:0000313" key="3">
    <source>
        <dbReference type="Proteomes" id="UP000800235"/>
    </source>
</evidence>
<protein>
    <recommendedName>
        <fullName evidence="4">MD-2-related lipid-recognition domain-containing protein</fullName>
    </recommendedName>
</protein>
<keyword evidence="1" id="KW-0732">Signal</keyword>
<feature type="chain" id="PRO_5040247981" description="MD-2-related lipid-recognition domain-containing protein" evidence="1">
    <location>
        <begin position="16"/>
        <end position="200"/>
    </location>
</feature>
<evidence type="ECO:0000313" key="2">
    <source>
        <dbReference type="EMBL" id="KAF2429972.1"/>
    </source>
</evidence>
<evidence type="ECO:0000256" key="1">
    <source>
        <dbReference type="SAM" id="SignalP"/>
    </source>
</evidence>
<accession>A0A9P4NQU6</accession>
<dbReference type="Proteomes" id="UP000800235">
    <property type="component" value="Unassembled WGS sequence"/>
</dbReference>
<keyword evidence="3" id="KW-1185">Reference proteome</keyword>
<dbReference type="EMBL" id="MU007042">
    <property type="protein sequence ID" value="KAF2429972.1"/>
    <property type="molecule type" value="Genomic_DNA"/>
</dbReference>
<sequence length="200" mass="23091">MLKYLLSTMPVLILATILQQPLLDLSTSRILTSVPGETPFKLCPATQPTDLYNISSITLYPQPLYIDDDFTVHIYGTFLESIEENSTMHFWVDCGSHCKEYGLNHTEGDGYDFPLEEIPLEQPNKRIGFPADKGYGHLWMEFAVMPFFLQVPGWYNFTFDARTISNDRIFCVTAEVCLRWEDEKRNEGYPKGPWSSCRWP</sequence>
<reference evidence="2" key="1">
    <citation type="journal article" date="2020" name="Stud. Mycol.">
        <title>101 Dothideomycetes genomes: a test case for predicting lifestyles and emergence of pathogens.</title>
        <authorList>
            <person name="Haridas S."/>
            <person name="Albert R."/>
            <person name="Binder M."/>
            <person name="Bloem J."/>
            <person name="Labutti K."/>
            <person name="Salamov A."/>
            <person name="Andreopoulos B."/>
            <person name="Baker S."/>
            <person name="Barry K."/>
            <person name="Bills G."/>
            <person name="Bluhm B."/>
            <person name="Cannon C."/>
            <person name="Castanera R."/>
            <person name="Culley D."/>
            <person name="Daum C."/>
            <person name="Ezra D."/>
            <person name="Gonzalez J."/>
            <person name="Henrissat B."/>
            <person name="Kuo A."/>
            <person name="Liang C."/>
            <person name="Lipzen A."/>
            <person name="Lutzoni F."/>
            <person name="Magnuson J."/>
            <person name="Mondo S."/>
            <person name="Nolan M."/>
            <person name="Ohm R."/>
            <person name="Pangilinan J."/>
            <person name="Park H.-J."/>
            <person name="Ramirez L."/>
            <person name="Alfaro M."/>
            <person name="Sun H."/>
            <person name="Tritt A."/>
            <person name="Yoshinaga Y."/>
            <person name="Zwiers L.-H."/>
            <person name="Turgeon B."/>
            <person name="Goodwin S."/>
            <person name="Spatafora J."/>
            <person name="Crous P."/>
            <person name="Grigoriev I."/>
        </authorList>
    </citation>
    <scope>NUCLEOTIDE SEQUENCE</scope>
    <source>
        <strain evidence="2">CBS 130266</strain>
    </source>
</reference>
<feature type="signal peptide" evidence="1">
    <location>
        <begin position="1"/>
        <end position="15"/>
    </location>
</feature>
<name>A0A9P4NQU6_9PEZI</name>